<comment type="caution">
    <text evidence="2">The sequence shown here is derived from an EMBL/GenBank/DDBJ whole genome shotgun (WGS) entry which is preliminary data.</text>
</comment>
<dbReference type="Proteomes" id="UP001642409">
    <property type="component" value="Unassembled WGS sequence"/>
</dbReference>
<evidence type="ECO:0000313" key="3">
    <source>
        <dbReference type="Proteomes" id="UP001642409"/>
    </source>
</evidence>
<gene>
    <name evidence="2" type="ORF">HINF_LOCUS5042</name>
</gene>
<sequence>MDCQNEQNNQYQNKIEDIFVNEQGFEGIKGNQICNVDIRRIHHSRLRGMGFGFKFNNQQADSNVRKNSIMLGSLWWMVWQMMSDTSFFLLILRIPNLHFFHTLLQFRSVK</sequence>
<keyword evidence="1" id="KW-0472">Membrane</keyword>
<name>A0ABP1GSU3_9EUKA</name>
<keyword evidence="3" id="KW-1185">Reference proteome</keyword>
<organism evidence="2 3">
    <name type="scientific">Hexamita inflata</name>
    <dbReference type="NCBI Taxonomy" id="28002"/>
    <lineage>
        <taxon>Eukaryota</taxon>
        <taxon>Metamonada</taxon>
        <taxon>Diplomonadida</taxon>
        <taxon>Hexamitidae</taxon>
        <taxon>Hexamitinae</taxon>
        <taxon>Hexamita</taxon>
    </lineage>
</organism>
<reference evidence="2 3" key="1">
    <citation type="submission" date="2024-07" db="EMBL/GenBank/DDBJ databases">
        <authorList>
            <person name="Akdeniz Z."/>
        </authorList>
    </citation>
    <scope>NUCLEOTIDE SEQUENCE [LARGE SCALE GENOMIC DNA]</scope>
</reference>
<protein>
    <submittedName>
        <fullName evidence="2">Hypothetical_protein</fullName>
    </submittedName>
</protein>
<keyword evidence="1" id="KW-1133">Transmembrane helix</keyword>
<accession>A0ABP1GSU3</accession>
<evidence type="ECO:0000313" key="2">
    <source>
        <dbReference type="EMBL" id="CAL5978895.1"/>
    </source>
</evidence>
<feature type="transmembrane region" description="Helical" evidence="1">
    <location>
        <begin position="74"/>
        <end position="94"/>
    </location>
</feature>
<evidence type="ECO:0000256" key="1">
    <source>
        <dbReference type="SAM" id="Phobius"/>
    </source>
</evidence>
<keyword evidence="1" id="KW-0812">Transmembrane</keyword>
<proteinExistence type="predicted"/>
<dbReference type="EMBL" id="CAXDID020000009">
    <property type="protein sequence ID" value="CAL5978895.1"/>
    <property type="molecule type" value="Genomic_DNA"/>
</dbReference>